<gene>
    <name evidence="1" type="ORF">GCM10023203_43030</name>
</gene>
<dbReference type="Proteomes" id="UP001500457">
    <property type="component" value="Unassembled WGS sequence"/>
</dbReference>
<reference evidence="2" key="1">
    <citation type="journal article" date="2019" name="Int. J. Syst. Evol. Microbiol.">
        <title>The Global Catalogue of Microorganisms (GCM) 10K type strain sequencing project: providing services to taxonomists for standard genome sequencing and annotation.</title>
        <authorList>
            <consortium name="The Broad Institute Genomics Platform"/>
            <consortium name="The Broad Institute Genome Sequencing Center for Infectious Disease"/>
            <person name="Wu L."/>
            <person name="Ma J."/>
        </authorList>
    </citation>
    <scope>NUCLEOTIDE SEQUENCE [LARGE SCALE GENOMIC DNA]</scope>
    <source>
        <strain evidence="2">JCM 17983</strain>
    </source>
</reference>
<accession>A0ABP9EU53</accession>
<evidence type="ECO:0000313" key="1">
    <source>
        <dbReference type="EMBL" id="GAA4885933.1"/>
    </source>
</evidence>
<protein>
    <recommendedName>
        <fullName evidence="3">RanBP2-type domain-containing protein</fullName>
    </recommendedName>
</protein>
<name>A0ABP9EU53_9PSEU</name>
<evidence type="ECO:0008006" key="3">
    <source>
        <dbReference type="Google" id="ProtNLM"/>
    </source>
</evidence>
<evidence type="ECO:0000313" key="2">
    <source>
        <dbReference type="Proteomes" id="UP001500457"/>
    </source>
</evidence>
<organism evidence="1 2">
    <name type="scientific">Actinomycetospora straminea</name>
    <dbReference type="NCBI Taxonomy" id="663607"/>
    <lineage>
        <taxon>Bacteria</taxon>
        <taxon>Bacillati</taxon>
        <taxon>Actinomycetota</taxon>
        <taxon>Actinomycetes</taxon>
        <taxon>Pseudonocardiales</taxon>
        <taxon>Pseudonocardiaceae</taxon>
        <taxon>Actinomycetospora</taxon>
    </lineage>
</organism>
<dbReference type="EMBL" id="BAABHQ010000013">
    <property type="protein sequence ID" value="GAA4885933.1"/>
    <property type="molecule type" value="Genomic_DNA"/>
</dbReference>
<proteinExistence type="predicted"/>
<comment type="caution">
    <text evidence="1">The sequence shown here is derived from an EMBL/GenBank/DDBJ whole genome shotgun (WGS) entry which is preliminary data.</text>
</comment>
<sequence length="50" mass="5267">MHLIVSHWHCPHCDVGGRDPDPEPTCWNCGAVAVVTARPHAEGGPPALTA</sequence>
<keyword evidence="2" id="KW-1185">Reference proteome</keyword>